<dbReference type="GO" id="GO:0009252">
    <property type="term" value="P:peptidoglycan biosynthetic process"/>
    <property type="evidence" value="ECO:0007669"/>
    <property type="project" value="UniProtKB-UniPathway"/>
</dbReference>
<protein>
    <submittedName>
        <fullName evidence="2">Putative membrane domain protein</fullName>
    </submittedName>
</protein>
<sequence>MGRPEFETPVGTYHVISKDRTVIMDSSSVGIPVDDPTVTGSRGLRRPDHQPRPSMCIRPRGR</sequence>
<dbReference type="InterPro" id="IPR038063">
    <property type="entry name" value="Transpep_catalytic_dom"/>
</dbReference>
<dbReference type="UniPathway" id="UPA00219"/>
<dbReference type="Proteomes" id="UP000189229">
    <property type="component" value="Unassembled WGS sequence"/>
</dbReference>
<gene>
    <name evidence="2" type="ORF">BZL30_9453</name>
</gene>
<organism evidence="2 3">
    <name type="scientific">Mycobacterium kansasii</name>
    <dbReference type="NCBI Taxonomy" id="1768"/>
    <lineage>
        <taxon>Bacteria</taxon>
        <taxon>Bacillati</taxon>
        <taxon>Actinomycetota</taxon>
        <taxon>Actinomycetes</taxon>
        <taxon>Mycobacteriales</taxon>
        <taxon>Mycobacteriaceae</taxon>
        <taxon>Mycobacterium</taxon>
    </lineage>
</organism>
<feature type="region of interest" description="Disordered" evidence="1">
    <location>
        <begin position="27"/>
        <end position="62"/>
    </location>
</feature>
<evidence type="ECO:0000256" key="1">
    <source>
        <dbReference type="SAM" id="MobiDB-lite"/>
    </source>
</evidence>
<dbReference type="EMBL" id="MVBM01000018">
    <property type="protein sequence ID" value="OOK63496.1"/>
    <property type="molecule type" value="Genomic_DNA"/>
</dbReference>
<comment type="caution">
    <text evidence="2">The sequence shown here is derived from an EMBL/GenBank/DDBJ whole genome shotgun (WGS) entry which is preliminary data.</text>
</comment>
<dbReference type="Gene3D" id="2.40.440.10">
    <property type="entry name" value="L,D-transpeptidase catalytic domain-like"/>
    <property type="match status" value="1"/>
</dbReference>
<evidence type="ECO:0000313" key="2">
    <source>
        <dbReference type="EMBL" id="OOK63496.1"/>
    </source>
</evidence>
<name>A0A1V3WAQ7_MYCKA</name>
<proteinExistence type="predicted"/>
<evidence type="ECO:0000313" key="3">
    <source>
        <dbReference type="Proteomes" id="UP000189229"/>
    </source>
</evidence>
<dbReference type="AlphaFoldDB" id="A0A1V3WAQ7"/>
<accession>A0A1V3WAQ7</accession>
<reference evidence="2 3" key="1">
    <citation type="submission" date="2017-02" db="EMBL/GenBank/DDBJ databases">
        <title>Complete genome sequences of Mycobacterium kansasii strains isolated from rhesus macaques.</title>
        <authorList>
            <person name="Panda A."/>
            <person name="Nagaraj S."/>
            <person name="Zhao X."/>
            <person name="Tettelin H."/>
            <person name="Detolla L.J."/>
        </authorList>
    </citation>
    <scope>NUCLEOTIDE SEQUENCE [LARGE SCALE GENOMIC DNA]</scope>
    <source>
        <strain evidence="2 3">11-3813</strain>
    </source>
</reference>